<dbReference type="Gene3D" id="3.40.50.1820">
    <property type="entry name" value="alpha/beta hydrolase"/>
    <property type="match status" value="1"/>
</dbReference>
<dbReference type="InterPro" id="IPR050266">
    <property type="entry name" value="AB_hydrolase_sf"/>
</dbReference>
<accession>A0A9Q6MUF8</accession>
<name>A0A9Q6MUF8_9STAP</name>
<comment type="caution">
    <text evidence="3">The sequence shown here is derived from an EMBL/GenBank/DDBJ whole genome shotgun (WGS) entry which is preliminary data.</text>
</comment>
<dbReference type="AlphaFoldDB" id="A0A9Q6MUF8"/>
<sequence length="266" mass="30528">MELFTTNDGITLNYRTSGEGNAIVMIHTAFDNLTVFNEIEKKLNTNHQVVLIDLRGHGYSDKPNNIHFKTYAEDVKALLDYLYIEQCAFIGHEMGASIAVSIAAEFPTFATSLTLVNPTMLNDMNPAERLYRKYANKIRNWDEEKQQKFLDNHLYYSKRKVKKFLKQLDNTNGIATKNELSAVKQSFNDNNISYYLGKVNLPTLIIVGQHGERTSVVEAKEFGDYIGDVKFEVFKESGLYPFVEEKSRFIELSKNFIKEHEPTVTN</sequence>
<reference evidence="3 4" key="1">
    <citation type="journal article" date="2016" name="Front. Microbiol.">
        <title>Comprehensive Phylogenetic Analysis of Bovine Non-aureus Staphylococci Species Based on Whole-Genome Sequencing.</title>
        <authorList>
            <person name="Naushad S."/>
            <person name="Barkema H.W."/>
            <person name="Luby C."/>
            <person name="Condas L.A."/>
            <person name="Nobrega D.B."/>
            <person name="Carson D.A."/>
            <person name="De Buck J."/>
        </authorList>
    </citation>
    <scope>NUCLEOTIDE SEQUENCE [LARGE SCALE GENOMIC DNA]</scope>
    <source>
        <strain evidence="3 4">SNUC 1231</strain>
    </source>
</reference>
<evidence type="ECO:0000256" key="1">
    <source>
        <dbReference type="ARBA" id="ARBA00022801"/>
    </source>
</evidence>
<dbReference type="Proteomes" id="UP000241960">
    <property type="component" value="Unassembled WGS sequence"/>
</dbReference>
<dbReference type="PRINTS" id="PR00111">
    <property type="entry name" value="ABHYDROLASE"/>
</dbReference>
<dbReference type="InterPro" id="IPR029058">
    <property type="entry name" value="AB_hydrolase_fold"/>
</dbReference>
<evidence type="ECO:0000313" key="3">
    <source>
        <dbReference type="EMBL" id="PTI73764.1"/>
    </source>
</evidence>
<dbReference type="GO" id="GO:0016787">
    <property type="term" value="F:hydrolase activity"/>
    <property type="evidence" value="ECO:0007669"/>
    <property type="project" value="UniProtKB-KW"/>
</dbReference>
<dbReference type="GO" id="GO:0016020">
    <property type="term" value="C:membrane"/>
    <property type="evidence" value="ECO:0007669"/>
    <property type="project" value="TreeGrafter"/>
</dbReference>
<protein>
    <submittedName>
        <fullName evidence="3">Alpha/beta hydrolase</fullName>
    </submittedName>
</protein>
<evidence type="ECO:0000313" key="4">
    <source>
        <dbReference type="Proteomes" id="UP000241960"/>
    </source>
</evidence>
<organism evidence="3 4">
    <name type="scientific">Staphylococcus succinus</name>
    <dbReference type="NCBI Taxonomy" id="61015"/>
    <lineage>
        <taxon>Bacteria</taxon>
        <taxon>Bacillati</taxon>
        <taxon>Bacillota</taxon>
        <taxon>Bacilli</taxon>
        <taxon>Bacillales</taxon>
        <taxon>Staphylococcaceae</taxon>
        <taxon>Staphylococcus</taxon>
    </lineage>
</organism>
<dbReference type="Pfam" id="PF00561">
    <property type="entry name" value="Abhydrolase_1"/>
    <property type="match status" value="1"/>
</dbReference>
<proteinExistence type="predicted"/>
<keyword evidence="1 3" id="KW-0378">Hydrolase</keyword>
<dbReference type="PANTHER" id="PTHR43798:SF31">
    <property type="entry name" value="AB HYDROLASE SUPERFAMILY PROTEIN YCLE"/>
    <property type="match status" value="1"/>
</dbReference>
<dbReference type="EMBL" id="PZFQ01000062">
    <property type="protein sequence ID" value="PTI73764.1"/>
    <property type="molecule type" value="Genomic_DNA"/>
</dbReference>
<dbReference type="RefSeq" id="WP_107545412.1">
    <property type="nucleotide sequence ID" value="NZ_JAMWUX010000001.1"/>
</dbReference>
<dbReference type="PANTHER" id="PTHR43798">
    <property type="entry name" value="MONOACYLGLYCEROL LIPASE"/>
    <property type="match status" value="1"/>
</dbReference>
<gene>
    <name evidence="3" type="ORF">BU058_12770</name>
</gene>
<evidence type="ECO:0000259" key="2">
    <source>
        <dbReference type="Pfam" id="PF00561"/>
    </source>
</evidence>
<feature type="domain" description="AB hydrolase-1" evidence="2">
    <location>
        <begin position="21"/>
        <end position="244"/>
    </location>
</feature>
<dbReference type="SUPFAM" id="SSF53474">
    <property type="entry name" value="alpha/beta-Hydrolases"/>
    <property type="match status" value="1"/>
</dbReference>
<dbReference type="InterPro" id="IPR000073">
    <property type="entry name" value="AB_hydrolase_1"/>
</dbReference>